<keyword evidence="6" id="KW-1185">Reference proteome</keyword>
<organism evidence="5 6">
    <name type="scientific">Aliidiomarina haloalkalitolerans</name>
    <dbReference type="NCBI Taxonomy" id="859059"/>
    <lineage>
        <taxon>Bacteria</taxon>
        <taxon>Pseudomonadati</taxon>
        <taxon>Pseudomonadota</taxon>
        <taxon>Gammaproteobacteria</taxon>
        <taxon>Alteromonadales</taxon>
        <taxon>Idiomarinaceae</taxon>
        <taxon>Aliidiomarina</taxon>
    </lineage>
</organism>
<dbReference type="NCBIfam" id="TIGR01256">
    <property type="entry name" value="modA"/>
    <property type="match status" value="1"/>
</dbReference>
<comment type="similarity">
    <text evidence="1">Belongs to the bacterial solute-binding protein ModA family.</text>
</comment>
<proteinExistence type="inferred from homology"/>
<gene>
    <name evidence="5" type="primary">modA</name>
    <name evidence="5" type="ORF">CWE06_05440</name>
</gene>
<feature type="binding site" evidence="4">
    <location>
        <position position="90"/>
    </location>
    <ligand>
        <name>molybdate</name>
        <dbReference type="ChEBI" id="CHEBI:36264"/>
    </ligand>
</feature>
<dbReference type="InterPro" id="IPR005950">
    <property type="entry name" value="ModA"/>
</dbReference>
<name>A0A432VVY6_9GAMM</name>
<dbReference type="PIRSF" id="PIRSF004846">
    <property type="entry name" value="ModA"/>
    <property type="match status" value="1"/>
</dbReference>
<dbReference type="Proteomes" id="UP000288212">
    <property type="component" value="Unassembled WGS sequence"/>
</dbReference>
<dbReference type="InterPro" id="IPR050682">
    <property type="entry name" value="ModA/WtpA"/>
</dbReference>
<reference evidence="5 6" key="1">
    <citation type="journal article" date="2011" name="Front. Microbiol.">
        <title>Genomic signatures of strain selection and enhancement in Bacillus atrophaeus var. globigii, a historical biowarfare simulant.</title>
        <authorList>
            <person name="Gibbons H.S."/>
            <person name="Broomall S.M."/>
            <person name="McNew L.A."/>
            <person name="Daligault H."/>
            <person name="Chapman C."/>
            <person name="Bruce D."/>
            <person name="Karavis M."/>
            <person name="Krepps M."/>
            <person name="McGregor P.A."/>
            <person name="Hong C."/>
            <person name="Park K.H."/>
            <person name="Akmal A."/>
            <person name="Feldman A."/>
            <person name="Lin J.S."/>
            <person name="Chang W.E."/>
            <person name="Higgs B.W."/>
            <person name="Demirev P."/>
            <person name="Lindquist J."/>
            <person name="Liem A."/>
            <person name="Fochler E."/>
            <person name="Read T.D."/>
            <person name="Tapia R."/>
            <person name="Johnson S."/>
            <person name="Bishop-Lilly K.A."/>
            <person name="Detter C."/>
            <person name="Han C."/>
            <person name="Sozhamannan S."/>
            <person name="Rosenzweig C.N."/>
            <person name="Skowronski E.W."/>
        </authorList>
    </citation>
    <scope>NUCLEOTIDE SEQUENCE [LARGE SCALE GENOMIC DNA]</scope>
    <source>
        <strain evidence="5 6">AK5</strain>
    </source>
</reference>
<keyword evidence="4" id="KW-0500">Molybdenum</keyword>
<sequence length="283" mass="31098">MTVNTGWPPKPPMTKQRLAGSYRQRRINPMRIRVFAIIITVLLSLSYAHANELRVAAASDLRWVMPQLVAEFSQQNQLTSGQVQVIYGSSGRLFGQIQNGAPFHIFFAADESFPVALVAGGGAEGNVFVYAQGGLALWSRRQAWDSELEAGADLLRSRGRIAIANPQHAPYGRLAFAWLQSLAEWPQLESRLVYAESAAQAAHFVRSGSAEVGVLAKALTEHEEMQHGHIRQLPEAPKVQQAMVITRAGADNELAHLFYAFIASDQGQAIFAQAGFYPSKEQE</sequence>
<dbReference type="GO" id="GO:0030973">
    <property type="term" value="F:molybdate ion binding"/>
    <property type="evidence" value="ECO:0007669"/>
    <property type="project" value="TreeGrafter"/>
</dbReference>
<protein>
    <submittedName>
        <fullName evidence="5">Molybdate ABC transporter substrate-binding protein</fullName>
    </submittedName>
</protein>
<dbReference type="Gene3D" id="3.40.190.10">
    <property type="entry name" value="Periplasmic binding protein-like II"/>
    <property type="match status" value="2"/>
</dbReference>
<dbReference type="SUPFAM" id="SSF53850">
    <property type="entry name" value="Periplasmic binding protein-like II"/>
    <property type="match status" value="1"/>
</dbReference>
<evidence type="ECO:0000256" key="2">
    <source>
        <dbReference type="ARBA" id="ARBA00022723"/>
    </source>
</evidence>
<evidence type="ECO:0000256" key="1">
    <source>
        <dbReference type="ARBA" id="ARBA00009175"/>
    </source>
</evidence>
<dbReference type="AlphaFoldDB" id="A0A432VVY6"/>
<accession>A0A432VVY6</accession>
<dbReference type="PANTHER" id="PTHR30632:SF14">
    <property type="entry name" value="TUNGSTATE_MOLYBDATE_CHROMATE-BINDING PROTEIN MODA"/>
    <property type="match status" value="1"/>
</dbReference>
<evidence type="ECO:0000313" key="6">
    <source>
        <dbReference type="Proteomes" id="UP000288212"/>
    </source>
</evidence>
<comment type="caution">
    <text evidence="5">The sequence shown here is derived from an EMBL/GenBank/DDBJ whole genome shotgun (WGS) entry which is preliminary data.</text>
</comment>
<dbReference type="EMBL" id="PIPI01000002">
    <property type="protein sequence ID" value="RUO20746.1"/>
    <property type="molecule type" value="Genomic_DNA"/>
</dbReference>
<evidence type="ECO:0000256" key="3">
    <source>
        <dbReference type="ARBA" id="ARBA00022729"/>
    </source>
</evidence>
<keyword evidence="2 4" id="KW-0479">Metal-binding</keyword>
<keyword evidence="3" id="KW-0732">Signal</keyword>
<dbReference type="PANTHER" id="PTHR30632">
    <property type="entry name" value="MOLYBDATE-BINDING PERIPLASMIC PROTEIN"/>
    <property type="match status" value="1"/>
</dbReference>
<evidence type="ECO:0000313" key="5">
    <source>
        <dbReference type="EMBL" id="RUO20746.1"/>
    </source>
</evidence>
<dbReference type="GO" id="GO:0015689">
    <property type="term" value="P:molybdate ion transport"/>
    <property type="evidence" value="ECO:0007669"/>
    <property type="project" value="InterPro"/>
</dbReference>
<evidence type="ECO:0000256" key="4">
    <source>
        <dbReference type="PIRSR" id="PIRSR004846-1"/>
    </source>
</evidence>
<dbReference type="GO" id="GO:0046872">
    <property type="term" value="F:metal ion binding"/>
    <property type="evidence" value="ECO:0007669"/>
    <property type="project" value="UniProtKB-KW"/>
</dbReference>
<dbReference type="Pfam" id="PF13531">
    <property type="entry name" value="SBP_bac_11"/>
    <property type="match status" value="1"/>
</dbReference>